<dbReference type="OrthoDB" id="779856at2759"/>
<evidence type="ECO:0000313" key="2">
    <source>
        <dbReference type="EMBL" id="RDY07423.1"/>
    </source>
</evidence>
<dbReference type="InterPro" id="IPR039280">
    <property type="entry name" value="VUP"/>
</dbReference>
<dbReference type="STRING" id="157652.A0A371HXG9"/>
<dbReference type="GO" id="GO:0010089">
    <property type="term" value="P:xylem development"/>
    <property type="evidence" value="ECO:0007669"/>
    <property type="project" value="InterPro"/>
</dbReference>
<comment type="caution">
    <text evidence="2">The sequence shown here is derived from an EMBL/GenBank/DDBJ whole genome shotgun (WGS) entry which is preliminary data.</text>
</comment>
<keyword evidence="3" id="KW-1185">Reference proteome</keyword>
<sequence>MSTISKAPSSKNMTTQCNSSEESGWTKYFDDFFNNHIIDDQKCSMSFSSVHSYSTSFVSDAASLVATKKLTDSTQAEEFGNGSSFKKRRKIKTALLDDALEDTATSPIKGSKEKRNIPGEKDERKELGFNERDNDHTELKKKGLCLVPLSMIVKYLG</sequence>
<feature type="region of interest" description="Disordered" evidence="1">
    <location>
        <begin position="1"/>
        <end position="22"/>
    </location>
</feature>
<dbReference type="PANTHER" id="PTHR33974">
    <property type="entry name" value="VASCULAR-RELATED UNKNOWN PROTEIN 1-RELATED"/>
    <property type="match status" value="1"/>
</dbReference>
<gene>
    <name evidence="2" type="ORF">CR513_08466</name>
</gene>
<feature type="non-terminal residue" evidence="2">
    <location>
        <position position="1"/>
    </location>
</feature>
<protein>
    <submittedName>
        <fullName evidence="2">Uncharacterized protein</fullName>
    </submittedName>
</protein>
<name>A0A371HXG9_MUCPR</name>
<dbReference type="EMBL" id="QJKJ01001469">
    <property type="protein sequence ID" value="RDY07423.1"/>
    <property type="molecule type" value="Genomic_DNA"/>
</dbReference>
<reference evidence="2" key="1">
    <citation type="submission" date="2018-05" db="EMBL/GenBank/DDBJ databases">
        <title>Draft genome of Mucuna pruriens seed.</title>
        <authorList>
            <person name="Nnadi N.E."/>
            <person name="Vos R."/>
            <person name="Hasami M.H."/>
            <person name="Devisetty U.K."/>
            <person name="Aguiy J.C."/>
        </authorList>
    </citation>
    <scope>NUCLEOTIDE SEQUENCE [LARGE SCALE GENOMIC DNA]</scope>
    <source>
        <strain evidence="2">JCA_2017</strain>
    </source>
</reference>
<dbReference type="AlphaFoldDB" id="A0A371HXG9"/>
<dbReference type="Proteomes" id="UP000257109">
    <property type="component" value="Unassembled WGS sequence"/>
</dbReference>
<organism evidence="2 3">
    <name type="scientific">Mucuna pruriens</name>
    <name type="common">Velvet bean</name>
    <name type="synonym">Dolichos pruriens</name>
    <dbReference type="NCBI Taxonomy" id="157652"/>
    <lineage>
        <taxon>Eukaryota</taxon>
        <taxon>Viridiplantae</taxon>
        <taxon>Streptophyta</taxon>
        <taxon>Embryophyta</taxon>
        <taxon>Tracheophyta</taxon>
        <taxon>Spermatophyta</taxon>
        <taxon>Magnoliopsida</taxon>
        <taxon>eudicotyledons</taxon>
        <taxon>Gunneridae</taxon>
        <taxon>Pentapetalae</taxon>
        <taxon>rosids</taxon>
        <taxon>fabids</taxon>
        <taxon>Fabales</taxon>
        <taxon>Fabaceae</taxon>
        <taxon>Papilionoideae</taxon>
        <taxon>50 kb inversion clade</taxon>
        <taxon>NPAAA clade</taxon>
        <taxon>indigoferoid/millettioid clade</taxon>
        <taxon>Phaseoleae</taxon>
        <taxon>Mucuna</taxon>
    </lineage>
</organism>
<evidence type="ECO:0000313" key="3">
    <source>
        <dbReference type="Proteomes" id="UP000257109"/>
    </source>
</evidence>
<evidence type="ECO:0000256" key="1">
    <source>
        <dbReference type="SAM" id="MobiDB-lite"/>
    </source>
</evidence>
<feature type="region of interest" description="Disordered" evidence="1">
    <location>
        <begin position="104"/>
        <end position="133"/>
    </location>
</feature>
<accession>A0A371HXG9</accession>
<feature type="compositionally biased region" description="Basic and acidic residues" evidence="1">
    <location>
        <begin position="110"/>
        <end position="133"/>
    </location>
</feature>
<dbReference type="PANTHER" id="PTHR33974:SF18">
    <property type="match status" value="1"/>
</dbReference>
<proteinExistence type="predicted"/>